<dbReference type="GO" id="GO:0005886">
    <property type="term" value="C:plasma membrane"/>
    <property type="evidence" value="ECO:0007669"/>
    <property type="project" value="UniProtKB-SubCell"/>
</dbReference>
<dbReference type="InterPro" id="IPR032816">
    <property type="entry name" value="VTT_dom"/>
</dbReference>
<sequence length="230" mass="25980">MNKKLRNFIIKIVVLISIAGLFLLLNKLFFNLKPEDIQKWVENFGGWAPVILMGIFAIRPFTLIPLSIIALSSGLIFGPHMGTLYNIIGTVIGAATSFAAVRIFTDEAHIEDRNLDTLKEFKNDLEENGFKFVLMLRLIPALNFDLLTFFCAKMKVIWWKFLLATLVGTIPGSFMFGYFGSSLLKLKPMNLIILAGIVVVLALLAYLTKRKLGSKYDLDELKDEMKELKN</sequence>
<dbReference type="Proteomes" id="UP000030403">
    <property type="component" value="Unassembled WGS sequence"/>
</dbReference>
<comment type="caution">
    <text evidence="8">The sequence shown here is derived from an EMBL/GenBank/DDBJ whole genome shotgun (WGS) entry which is preliminary data.</text>
</comment>
<protein>
    <recommendedName>
        <fullName evidence="6">TVP38/TMEM64 family membrane protein</fullName>
    </recommendedName>
</protein>
<evidence type="ECO:0000313" key="9">
    <source>
        <dbReference type="Proteomes" id="UP000030403"/>
    </source>
</evidence>
<feature type="domain" description="VTT" evidence="7">
    <location>
        <begin position="64"/>
        <end position="181"/>
    </location>
</feature>
<organism evidence="8 9">
    <name type="scientific">Pontibacillus marinus BH030004 = DSM 16465</name>
    <dbReference type="NCBI Taxonomy" id="1385511"/>
    <lineage>
        <taxon>Bacteria</taxon>
        <taxon>Bacillati</taxon>
        <taxon>Bacillota</taxon>
        <taxon>Bacilli</taxon>
        <taxon>Bacillales</taxon>
        <taxon>Bacillaceae</taxon>
        <taxon>Pontibacillus</taxon>
    </lineage>
</organism>
<evidence type="ECO:0000256" key="6">
    <source>
        <dbReference type="RuleBase" id="RU366058"/>
    </source>
</evidence>
<comment type="similarity">
    <text evidence="6">Belongs to the TVP38/TMEM64 family.</text>
</comment>
<dbReference type="PANTHER" id="PTHR12677">
    <property type="entry name" value="GOLGI APPARATUS MEMBRANE PROTEIN TVP38-RELATED"/>
    <property type="match status" value="1"/>
</dbReference>
<dbReference type="Pfam" id="PF09335">
    <property type="entry name" value="VTT_dom"/>
    <property type="match status" value="1"/>
</dbReference>
<evidence type="ECO:0000256" key="5">
    <source>
        <dbReference type="ARBA" id="ARBA00023136"/>
    </source>
</evidence>
<feature type="transmembrane region" description="Helical" evidence="6">
    <location>
        <begin position="50"/>
        <end position="71"/>
    </location>
</feature>
<evidence type="ECO:0000256" key="2">
    <source>
        <dbReference type="ARBA" id="ARBA00022475"/>
    </source>
</evidence>
<dbReference type="OrthoDB" id="9812980at2"/>
<evidence type="ECO:0000256" key="4">
    <source>
        <dbReference type="ARBA" id="ARBA00022989"/>
    </source>
</evidence>
<reference evidence="8 9" key="1">
    <citation type="submission" date="2013-08" db="EMBL/GenBank/DDBJ databases">
        <authorList>
            <person name="Huang J."/>
            <person name="Wang G."/>
        </authorList>
    </citation>
    <scope>NUCLEOTIDE SEQUENCE [LARGE SCALE GENOMIC DNA]</scope>
    <source>
        <strain evidence="8 9">BH030004</strain>
    </source>
</reference>
<feature type="transmembrane region" description="Helical" evidence="6">
    <location>
        <begin position="132"/>
        <end position="150"/>
    </location>
</feature>
<name>A0A0A5FXL0_9BACI</name>
<feature type="transmembrane region" description="Helical" evidence="6">
    <location>
        <begin position="157"/>
        <end position="179"/>
    </location>
</feature>
<accession>A0A0A5FXL0</accession>
<keyword evidence="4 6" id="KW-1133">Transmembrane helix</keyword>
<gene>
    <name evidence="8" type="ORF">N783_02705</name>
</gene>
<evidence type="ECO:0000259" key="7">
    <source>
        <dbReference type="Pfam" id="PF09335"/>
    </source>
</evidence>
<evidence type="ECO:0000313" key="8">
    <source>
        <dbReference type="EMBL" id="KGX83563.1"/>
    </source>
</evidence>
<evidence type="ECO:0000256" key="1">
    <source>
        <dbReference type="ARBA" id="ARBA00004651"/>
    </source>
</evidence>
<keyword evidence="3 6" id="KW-0812">Transmembrane</keyword>
<dbReference type="AlphaFoldDB" id="A0A0A5FXL0"/>
<feature type="transmembrane region" description="Helical" evidence="6">
    <location>
        <begin position="191"/>
        <end position="208"/>
    </location>
</feature>
<evidence type="ECO:0000256" key="3">
    <source>
        <dbReference type="ARBA" id="ARBA00022692"/>
    </source>
</evidence>
<feature type="transmembrane region" description="Helical" evidence="6">
    <location>
        <begin position="83"/>
        <end position="104"/>
    </location>
</feature>
<dbReference type="InterPro" id="IPR015414">
    <property type="entry name" value="TMEM64"/>
</dbReference>
<dbReference type="eggNOG" id="COG0398">
    <property type="taxonomic scope" value="Bacteria"/>
</dbReference>
<dbReference type="STRING" id="1385511.GCA_000425225_00467"/>
<feature type="transmembrane region" description="Helical" evidence="6">
    <location>
        <begin position="12"/>
        <end position="30"/>
    </location>
</feature>
<keyword evidence="9" id="KW-1185">Reference proteome</keyword>
<dbReference type="PANTHER" id="PTHR12677:SF59">
    <property type="entry name" value="GOLGI APPARATUS MEMBRANE PROTEIN TVP38-RELATED"/>
    <property type="match status" value="1"/>
</dbReference>
<comment type="subcellular location">
    <subcellularLocation>
        <location evidence="1 6">Cell membrane</location>
        <topology evidence="1 6">Multi-pass membrane protein</topology>
    </subcellularLocation>
</comment>
<keyword evidence="5 6" id="KW-0472">Membrane</keyword>
<proteinExistence type="inferred from homology"/>
<dbReference type="RefSeq" id="WP_027447943.1">
    <property type="nucleotide sequence ID" value="NZ_AVPF01000098.1"/>
</dbReference>
<dbReference type="EMBL" id="AVPF01000098">
    <property type="protein sequence ID" value="KGX83563.1"/>
    <property type="molecule type" value="Genomic_DNA"/>
</dbReference>
<keyword evidence="2 6" id="KW-1003">Cell membrane</keyword>